<evidence type="ECO:0000313" key="3">
    <source>
        <dbReference type="Proteomes" id="UP001152321"/>
    </source>
</evidence>
<reference evidence="2" key="1">
    <citation type="submission" date="2022-08" db="EMBL/GenBank/DDBJ databases">
        <title>Novel Bdellovibrio Species Isolated from Svalbard: Designation Bdellovibrio svalbardensis.</title>
        <authorList>
            <person name="Mitchell R.J."/>
            <person name="Choi S.Y."/>
        </authorList>
    </citation>
    <scope>NUCLEOTIDE SEQUENCE</scope>
    <source>
        <strain evidence="2">PAP01</strain>
    </source>
</reference>
<name>A0ABT6DMB0_9BACT</name>
<accession>A0ABT6DMB0</accession>
<comment type="caution">
    <text evidence="2">The sequence shown here is derived from an EMBL/GenBank/DDBJ whole genome shotgun (WGS) entry which is preliminary data.</text>
</comment>
<proteinExistence type="predicted"/>
<protein>
    <submittedName>
        <fullName evidence="2">Hydantoin utilization protein</fullName>
    </submittedName>
</protein>
<dbReference type="EMBL" id="JANRMI010000005">
    <property type="protein sequence ID" value="MDG0817933.1"/>
    <property type="molecule type" value="Genomic_DNA"/>
</dbReference>
<keyword evidence="3" id="KW-1185">Reference proteome</keyword>
<evidence type="ECO:0000313" key="2">
    <source>
        <dbReference type="EMBL" id="MDG0817933.1"/>
    </source>
</evidence>
<organism evidence="2 3">
    <name type="scientific">Bdellovibrio svalbardensis</name>
    <dbReference type="NCBI Taxonomy" id="2972972"/>
    <lineage>
        <taxon>Bacteria</taxon>
        <taxon>Pseudomonadati</taxon>
        <taxon>Bdellovibrionota</taxon>
        <taxon>Bdellovibrionia</taxon>
        <taxon>Bdellovibrionales</taxon>
        <taxon>Pseudobdellovibrionaceae</taxon>
        <taxon>Bdellovibrio</taxon>
    </lineage>
</organism>
<dbReference type="Pfam" id="PF05378">
    <property type="entry name" value="Hydant_A_N"/>
    <property type="match status" value="1"/>
</dbReference>
<gene>
    <name evidence="2" type="ORF">NWE73_16240</name>
</gene>
<dbReference type="RefSeq" id="WP_277579409.1">
    <property type="nucleotide sequence ID" value="NZ_JANRMI010000005.1"/>
</dbReference>
<sequence>MQNRFLLGVSVGESFAEYCLLEGTKVVATKRAYLSRENLKNSLQQFISGHSDKKISKAAISLRVSAKLLDYKLNGAIAHITTEGFEHWLDLHKCTKTSLTISDLQFSLRERIQADGKISTALAMDELEAIAAKLLLLETKKVCVHLLHASINPTHEIAVKNFLTEKGFEVFVPEKTDNADEVSRWRKNALNATVASLFSDLKKEIQEALQSSVDAENIHYLAAHGEFVQDVEKNSVSSLAGSYSALALVQKNATRDILYLGLESFVLISAKNWKTQWMSPWGNIENKHISFRELAIQPTLQIGLNAFQHFDFNKESEGWEPGPMFLGRGQKATLLDLWAENPKLAKVDGLQDRVTAAGVQRFKNSMFALSKASRGQEKEVPGVTKELQSLAIQKLAMESLMFRQGKEILVTGPLADMFSNGFKKDPKATIAADEFAQSHAVALLGQSLLKGEG</sequence>
<evidence type="ECO:0000259" key="1">
    <source>
        <dbReference type="Pfam" id="PF05378"/>
    </source>
</evidence>
<dbReference type="Proteomes" id="UP001152321">
    <property type="component" value="Unassembled WGS sequence"/>
</dbReference>
<dbReference type="InterPro" id="IPR008040">
    <property type="entry name" value="Hydant_A_N"/>
</dbReference>
<feature type="domain" description="Hydantoinase/oxoprolinase N-terminal" evidence="1">
    <location>
        <begin position="11"/>
        <end position="166"/>
    </location>
</feature>